<dbReference type="Pfam" id="PF17802">
    <property type="entry name" value="SpaA"/>
    <property type="match status" value="1"/>
</dbReference>
<keyword evidence="2" id="KW-0812">Transmembrane</keyword>
<evidence type="ECO:0000259" key="5">
    <source>
        <dbReference type="Pfam" id="PF17802"/>
    </source>
</evidence>
<dbReference type="SUPFAM" id="SSF49401">
    <property type="entry name" value="Bacterial adhesins"/>
    <property type="match status" value="3"/>
</dbReference>
<feature type="domain" description="Collagen binding" evidence="4">
    <location>
        <begin position="470"/>
        <end position="595"/>
    </location>
</feature>
<evidence type="ECO:0000259" key="4">
    <source>
        <dbReference type="Pfam" id="PF05737"/>
    </source>
</evidence>
<keyword evidence="2" id="KW-1133">Transmembrane helix</keyword>
<dbReference type="Pfam" id="PF05737">
    <property type="entry name" value="Collagen_bind"/>
    <property type="match status" value="1"/>
</dbReference>
<gene>
    <name evidence="6" type="ORF">NE646_12110</name>
</gene>
<evidence type="ECO:0000256" key="2">
    <source>
        <dbReference type="SAM" id="Phobius"/>
    </source>
</evidence>
<protein>
    <submittedName>
        <fullName evidence="6">SpaA isopeptide-forming pilin-related protein</fullName>
    </submittedName>
</protein>
<feature type="chain" id="PRO_5043969422" evidence="3">
    <location>
        <begin position="28"/>
        <end position="1184"/>
    </location>
</feature>
<organism evidence="6 7">
    <name type="scientific">Bittarella massiliensis</name>
    <name type="common">ex Durand et al. 2017</name>
    <dbReference type="NCBI Taxonomy" id="1720313"/>
    <lineage>
        <taxon>Bacteria</taxon>
        <taxon>Bacillati</taxon>
        <taxon>Bacillota</taxon>
        <taxon>Clostridia</taxon>
        <taxon>Eubacteriales</taxon>
        <taxon>Oscillospiraceae</taxon>
        <taxon>Bittarella (ex Durand et al. 2017)</taxon>
    </lineage>
</organism>
<accession>A0AAW5KBV3</accession>
<dbReference type="GO" id="GO:0005518">
    <property type="term" value="F:collagen binding"/>
    <property type="evidence" value="ECO:0007669"/>
    <property type="project" value="InterPro"/>
</dbReference>
<dbReference type="InterPro" id="IPR013783">
    <property type="entry name" value="Ig-like_fold"/>
</dbReference>
<dbReference type="InterPro" id="IPR041033">
    <property type="entry name" value="SpaA_PFL_dom_1"/>
</dbReference>
<dbReference type="EMBL" id="JANGAB010000008">
    <property type="protein sequence ID" value="MCQ4950406.1"/>
    <property type="molecule type" value="Genomic_DNA"/>
</dbReference>
<dbReference type="RefSeq" id="WP_256136651.1">
    <property type="nucleotide sequence ID" value="NZ_JANGAB010000008.1"/>
</dbReference>
<feature type="domain" description="SpaA-like prealbumin fold" evidence="5">
    <location>
        <begin position="908"/>
        <end position="988"/>
    </location>
</feature>
<sequence>MKKHLRSSLALFLSALLLAGALSPALAAPQEGERLDPLVRSVELFRGEEKLTDGAAVSTSDDLVVRYTLEPLTEEMALEGKTLVVSLPSCLQNANTTLNQPVLDIGHVRWNGADERVEFAFADDMGEFPILDTTFAFSSRLDLGATGGRQEIEIPLAGGKSVRLKVKENAVAAPAVKEKTGAYDPATGKITWTVELGREIPPFDEGSQQLQYTTGYQFEDLLGSKQTYVDGSLTFQVGSEPAEQPAVATSAAGDSFRCTLTTPLKEEGTIVYQTVPLAEMFVDGDQLADMSAGATLPNTARLFAPDGTTLLSEKEAAVKVKGKSWLVKEGIETDLLDQTVTWQITVHTNGCGFAEIALYDQLGEKMAYDPAVADLKVNGAAPPAEVTLNPAFSGAGGEADKLLLTIDHPALSQYVITYKTKLGADLTAQNQALTLSNSAWLTCKWDVDGSGQLRELGVPTLTKPYKLNTSVVEKSGAYDPATRRITWKVTLNKNRLDIQNAVITDTFDNTNQRFVGNVAVLAPESGYRVEMAHVGTEGSKESYQVKVLRDGFAENCFGTDTVAFTYQTEATDPAFYAANAKQQFHNAAVFSADGIAPLTGRAAPWFTSKVLEKKALSYDCETHQIRWQITVNQNKEELTGVAVEDPLPDYLCYVAGSFRVDGVEKIPEGNLRCALGDIGDAVVITFATELDVESDALPGGFDFLKDNTASDPEDKLQIENSATLVKNEGDPVTAGGSISIGNTAFDKSSTVREGDYTVNYAIRINQAGADLSRAYPDGCVLTDTLSEGLLFDPDSVRLYRAKVSANGSFAKAGEAIAGVGQQLEGNTVRLTLPLLDNPTSPYLLEYTAYVNVAGKGTFSLANSAAMGSTASSLGDEDQIAFHSAYSSGSATRIPGRSSLEVTVSLEGEGQPVEGAVYELYAYYPNSDQTYLAQTAVADEGGKLLFPALKNSGANTYLLKQKSAPEGIEMDPTAHRVTISAATGAVQQLELYNRRQTGTVSFPVRDGQGQPVRGAQFAIYSKDAVVGEDAPLLVADSDDGGQVCFEGLPADADYLVVMSRPLDGYGENSAVWQAHLSLRGEFDGLRERETGMPVTAVILEKLPAPPAPAPDPGPDPTPGPAPSPEPPAPDGEGPAPDPGEEGVQPPVEGDAPNTGERTPAWLLAALAAAALAGWGLCRTRKKVAK</sequence>
<dbReference type="AlphaFoldDB" id="A0AAW5KBV3"/>
<evidence type="ECO:0000256" key="3">
    <source>
        <dbReference type="SAM" id="SignalP"/>
    </source>
</evidence>
<feature type="compositionally biased region" description="Pro residues" evidence="1">
    <location>
        <begin position="1102"/>
        <end position="1128"/>
    </location>
</feature>
<dbReference type="InterPro" id="IPR008456">
    <property type="entry name" value="Collagen-bd_dom"/>
</dbReference>
<keyword evidence="3" id="KW-0732">Signal</keyword>
<dbReference type="InterPro" id="IPR008966">
    <property type="entry name" value="Adhesion_dom_sf"/>
</dbReference>
<evidence type="ECO:0000313" key="7">
    <source>
        <dbReference type="Proteomes" id="UP001205063"/>
    </source>
</evidence>
<dbReference type="Gene3D" id="2.60.40.740">
    <property type="match status" value="3"/>
</dbReference>
<feature type="signal peptide" evidence="3">
    <location>
        <begin position="1"/>
        <end position="27"/>
    </location>
</feature>
<dbReference type="Gene3D" id="2.60.40.10">
    <property type="entry name" value="Immunoglobulins"/>
    <property type="match status" value="2"/>
</dbReference>
<proteinExistence type="predicted"/>
<feature type="region of interest" description="Disordered" evidence="1">
    <location>
        <begin position="1101"/>
        <end position="1157"/>
    </location>
</feature>
<comment type="caution">
    <text evidence="6">The sequence shown here is derived from an EMBL/GenBank/DDBJ whole genome shotgun (WGS) entry which is preliminary data.</text>
</comment>
<evidence type="ECO:0000313" key="6">
    <source>
        <dbReference type="EMBL" id="MCQ4950406.1"/>
    </source>
</evidence>
<dbReference type="Proteomes" id="UP001205063">
    <property type="component" value="Unassembled WGS sequence"/>
</dbReference>
<keyword evidence="2" id="KW-0472">Membrane</keyword>
<name>A0AAW5KBV3_9FIRM</name>
<feature type="transmembrane region" description="Helical" evidence="2">
    <location>
        <begin position="1159"/>
        <end position="1176"/>
    </location>
</feature>
<evidence type="ECO:0000256" key="1">
    <source>
        <dbReference type="SAM" id="MobiDB-lite"/>
    </source>
</evidence>
<reference evidence="6" key="1">
    <citation type="submission" date="2022-06" db="EMBL/GenBank/DDBJ databases">
        <title>Isolation of gut microbiota from human fecal samples.</title>
        <authorList>
            <person name="Pamer E.G."/>
            <person name="Barat B."/>
            <person name="Waligurski E."/>
            <person name="Medina S."/>
            <person name="Paddock L."/>
            <person name="Mostad J."/>
        </authorList>
    </citation>
    <scope>NUCLEOTIDE SEQUENCE</scope>
    <source>
        <strain evidence="6">DFI.7.96</strain>
    </source>
</reference>